<evidence type="ECO:0000259" key="5">
    <source>
        <dbReference type="Pfam" id="PF00890"/>
    </source>
</evidence>
<dbReference type="PANTHER" id="PTHR43400">
    <property type="entry name" value="FUMARATE REDUCTASE"/>
    <property type="match status" value="1"/>
</dbReference>
<dbReference type="PANTHER" id="PTHR43400:SF10">
    <property type="entry name" value="3-OXOSTEROID 1-DEHYDROGENASE"/>
    <property type="match status" value="1"/>
</dbReference>
<keyword evidence="2" id="KW-0285">Flavoprotein</keyword>
<dbReference type="SUPFAM" id="SSF56425">
    <property type="entry name" value="Succinate dehydrogenase/fumarate reductase flavoprotein, catalytic domain"/>
    <property type="match status" value="1"/>
</dbReference>
<protein>
    <submittedName>
        <fullName evidence="6">FAD-dependent oxidoreductase</fullName>
    </submittedName>
</protein>
<dbReference type="InterPro" id="IPR027477">
    <property type="entry name" value="Succ_DH/fumarate_Rdtase_cat_sf"/>
</dbReference>
<dbReference type="AlphaFoldDB" id="A0A7C9K970"/>
<name>A0A7C9K970_9BACT</name>
<dbReference type="InterPro" id="IPR036188">
    <property type="entry name" value="FAD/NAD-bd_sf"/>
</dbReference>
<dbReference type="PROSITE" id="PS51257">
    <property type="entry name" value="PROKAR_LIPOPROTEIN"/>
    <property type="match status" value="1"/>
</dbReference>
<sequence length="556" mass="59761">MTDISRRSFLGGAGLAGAGLLVGALAGCSPSQPSADKGAGTTADAATASAGGYAWEQPLVPITDIVSEESYDIVVVGAGVAGCAAAQSAAEAGASVCLVEKSDIVTGHGQDNAALGSKLQKEKGYTYDKDEAARLVYDWGQSQANWYLIKTFVENSAAVMDHYIDMAPKYGLEVVLNDKMTARSDWYELEERFRQLRYTAHNFINPNQEEAFPEINLVKMLQEDATANGAVTHFKTKAEQLVQDDSGRVVGVIVSDGDGYKKLNASKGVVLATGGISCNPDMIHCWCPLVEKADNIQYFPQGGASGDGIIMGMQIGAARSRCYPAPLVHPVQLSIMGPGFDTSWLFVNNDGMRFMCEVAYEPTVTNARMNSVKDVTWAIWDSHYPEHVQRQEPVKSQAWMDGLEESVEAAVANEEFVKAETLDELAKIIGVPADNLKASVARYNRMCDAGVDTDFGVPARFLSSVMDGPFYACKVNAWTLAVPYGLHVDTESRVCTDDDEPIEGLYAVGNAQGDFFANSYPVAVPGISHGRALVFGRLVGQNLAKGTTIDAYQYGK</sequence>
<dbReference type="Gene3D" id="3.50.50.60">
    <property type="entry name" value="FAD/NAD(P)-binding domain"/>
    <property type="match status" value="1"/>
</dbReference>
<comment type="caution">
    <text evidence="6">The sequence shown here is derived from an EMBL/GenBank/DDBJ whole genome shotgun (WGS) entry which is preliminary data.</text>
</comment>
<keyword evidence="4" id="KW-0560">Oxidoreductase</keyword>
<comment type="cofactor">
    <cofactor evidence="1">
        <name>FAD</name>
        <dbReference type="ChEBI" id="CHEBI:57692"/>
    </cofactor>
</comment>
<dbReference type="InterPro" id="IPR050315">
    <property type="entry name" value="FAD-oxidoreductase_2"/>
</dbReference>
<dbReference type="InterPro" id="IPR003953">
    <property type="entry name" value="FAD-dep_OxRdtase_2_FAD-bd"/>
</dbReference>
<keyword evidence="3" id="KW-0274">FAD</keyword>
<dbReference type="InterPro" id="IPR019546">
    <property type="entry name" value="TAT_signal_bac_arc"/>
</dbReference>
<evidence type="ECO:0000256" key="4">
    <source>
        <dbReference type="ARBA" id="ARBA00023002"/>
    </source>
</evidence>
<dbReference type="GO" id="GO:0016491">
    <property type="term" value="F:oxidoreductase activity"/>
    <property type="evidence" value="ECO:0007669"/>
    <property type="project" value="UniProtKB-KW"/>
</dbReference>
<evidence type="ECO:0000256" key="2">
    <source>
        <dbReference type="ARBA" id="ARBA00022630"/>
    </source>
</evidence>
<dbReference type="InterPro" id="IPR006311">
    <property type="entry name" value="TAT_signal"/>
</dbReference>
<reference evidence="6" key="1">
    <citation type="submission" date="2018-08" db="EMBL/GenBank/DDBJ databases">
        <title>Murine metabolic-syndrome-specific gut microbial biobank.</title>
        <authorList>
            <person name="Liu C."/>
        </authorList>
    </citation>
    <scope>NUCLEOTIDE SEQUENCE [LARGE SCALE GENOMIC DNA]</scope>
    <source>
        <strain evidence="6">Z82</strain>
    </source>
</reference>
<gene>
    <name evidence="6" type="ORF">D1639_00265</name>
</gene>
<accession>A0A7C9K970</accession>
<feature type="domain" description="FAD-dependent oxidoreductase 2 FAD-binding" evidence="5">
    <location>
        <begin position="72"/>
        <end position="513"/>
    </location>
</feature>
<dbReference type="EMBL" id="QWKH01000002">
    <property type="protein sequence ID" value="NBI33493.1"/>
    <property type="molecule type" value="Genomic_DNA"/>
</dbReference>
<dbReference type="NCBIfam" id="TIGR01409">
    <property type="entry name" value="TAT_signal_seq"/>
    <property type="match status" value="1"/>
</dbReference>
<evidence type="ECO:0000256" key="1">
    <source>
        <dbReference type="ARBA" id="ARBA00001974"/>
    </source>
</evidence>
<dbReference type="GO" id="GO:0008202">
    <property type="term" value="P:steroid metabolic process"/>
    <property type="evidence" value="ECO:0007669"/>
    <property type="project" value="UniProtKB-ARBA"/>
</dbReference>
<proteinExistence type="predicted"/>
<dbReference type="PROSITE" id="PS51318">
    <property type="entry name" value="TAT"/>
    <property type="match status" value="1"/>
</dbReference>
<evidence type="ECO:0000313" key="6">
    <source>
        <dbReference type="EMBL" id="NBI33493.1"/>
    </source>
</evidence>
<organism evidence="6">
    <name type="scientific">Muribaculaceae bacterium Z82</name>
    <dbReference type="NCBI Taxonomy" id="2304548"/>
    <lineage>
        <taxon>Bacteria</taxon>
        <taxon>Pseudomonadati</taxon>
        <taxon>Bacteroidota</taxon>
        <taxon>Bacteroidia</taxon>
        <taxon>Bacteroidales</taxon>
        <taxon>Muribaculaceae</taxon>
    </lineage>
</organism>
<evidence type="ECO:0000256" key="3">
    <source>
        <dbReference type="ARBA" id="ARBA00022827"/>
    </source>
</evidence>
<dbReference type="Pfam" id="PF00890">
    <property type="entry name" value="FAD_binding_2"/>
    <property type="match status" value="1"/>
</dbReference>
<dbReference type="Gene3D" id="3.90.700.10">
    <property type="entry name" value="Succinate dehydrogenase/fumarate reductase flavoprotein, catalytic domain"/>
    <property type="match status" value="1"/>
</dbReference>
<dbReference type="PRINTS" id="PR00411">
    <property type="entry name" value="PNDRDTASEI"/>
</dbReference>
<dbReference type="SUPFAM" id="SSF51905">
    <property type="entry name" value="FAD/NAD(P)-binding domain"/>
    <property type="match status" value="1"/>
</dbReference>